<feature type="compositionally biased region" description="Basic and acidic residues" evidence="4">
    <location>
        <begin position="229"/>
        <end position="238"/>
    </location>
</feature>
<organism evidence="7 8">
    <name type="scientific">Pyronema omphalodes (strain CBS 100304)</name>
    <name type="common">Pyronema confluens</name>
    <dbReference type="NCBI Taxonomy" id="1076935"/>
    <lineage>
        <taxon>Eukaryota</taxon>
        <taxon>Fungi</taxon>
        <taxon>Dikarya</taxon>
        <taxon>Ascomycota</taxon>
        <taxon>Pezizomycotina</taxon>
        <taxon>Pezizomycetes</taxon>
        <taxon>Pezizales</taxon>
        <taxon>Pyronemataceae</taxon>
        <taxon>Pyronema</taxon>
    </lineage>
</organism>
<reference evidence="7 8" key="1">
    <citation type="journal article" date="2013" name="PLoS Genet.">
        <title>The genome and development-dependent transcriptomes of Pyronema confluens: a window into fungal evolution.</title>
        <authorList>
            <person name="Traeger S."/>
            <person name="Altegoer F."/>
            <person name="Freitag M."/>
            <person name="Gabaldon T."/>
            <person name="Kempken F."/>
            <person name="Kumar A."/>
            <person name="Marcet-Houben M."/>
            <person name="Poggeler S."/>
            <person name="Stajich J.E."/>
            <person name="Nowrousian M."/>
        </authorList>
    </citation>
    <scope>NUCLEOTIDE SEQUENCE [LARGE SCALE GENOMIC DNA]</scope>
    <source>
        <strain evidence="8">CBS 100304</strain>
        <tissue evidence="7">Vegetative mycelium</tissue>
    </source>
</reference>
<evidence type="ECO:0000256" key="1">
    <source>
        <dbReference type="ARBA" id="ARBA00005995"/>
    </source>
</evidence>
<feature type="compositionally biased region" description="Polar residues" evidence="4">
    <location>
        <begin position="203"/>
        <end position="226"/>
    </location>
</feature>
<name>U4LLC0_PYROM</name>
<dbReference type="InterPro" id="IPR036188">
    <property type="entry name" value="FAD/NAD-bd_sf"/>
</dbReference>
<dbReference type="SUPFAM" id="SSF54373">
    <property type="entry name" value="FAD-linked reductases, C-terminal domain"/>
    <property type="match status" value="1"/>
</dbReference>
<evidence type="ECO:0000256" key="3">
    <source>
        <dbReference type="PROSITE-ProRule" id="PRU00267"/>
    </source>
</evidence>
<dbReference type="GO" id="GO:0005634">
    <property type="term" value="C:nucleus"/>
    <property type="evidence" value="ECO:0007669"/>
    <property type="project" value="UniProtKB-UniRule"/>
</dbReference>
<sequence length="1155" mass="127422">MTDTIRAGSNSQDAQNVDNNANAATATSANYFDNIQSLASAAHAQANQEPATATAYTQPQAQNMVDPLFYLNDHQQQQAAHQTQQFYPTANYAPAAEAAYPTADQLRQTMQQQLGGVGGAMDFQQLMGQLQYPANRQDPNAFVAMQQRQIIAAQFQQLQQQQQHGQFQAQPQQQSQAPQPQQIPLQTYVQAAVAVGQAVPTIQTESSGVSSPQTDGAESSKLTSAVRTVPDRTLTKSRSDFRPKTAIPQDLTAEEYATQCNEAAIASRLSPYHLHAGEHQLLREHINHVQVTTYLHIRNGILRLWQRNPLVSVTREEAAGCAKDYRFFDVAEVAYDWLVRNGYINFGCIEVPNTSITLANPTKRRKTVVVIGAGMSGLGCARQLEGLFAQFGDKFPQDEPPPHVVVLEARGRIGGRVYSHPLKNQNGENLPEGKRVTADLGAQVITGFDNGNPLGVLIRGQLALEYHNLRGDESVLYDSNGSIVNKERDELCEKLFNDILDRVSIFKQRQPTPKLVYGDRELIDNGKDPAGEGGRMISVVEDGEVDIPDLEVSKDDTELLISEDAPFTAGMDKYTGKPATATGSSASKPAADHVRNLGWQLKADCTGNETIELQAQGLDSGFPTLGKTMDHVLKKYQDILDLTPQDLRIINWHYANLEYANATNVDNLSLSYWDQDDGQEPSGPHTQLLGGYMQVPRALLLSPKPLDVKVRHPVKKVTYSPDDTGAATVECENGTVIQADKVVVTLPLGVLKASAVEFSPPLPDWKTGAIERLGYGLLNKVILAYDEPFWDVTNDMVGLLRDPLGDPVAQESYHVFRGRFYMFWNCTASSGRPVLVALMAGDAATQVETTPDSVLVQEATTALQKMYPTKVVPPPMESIITRWRKDPYSRGSYSYVGPKATAEDYDLMAKPIGNLFFGGEASCKSHPATVHGAYISGLRAAGQVADAMLGEIRVPSPLIPAKPKLEATTARKRKAEGSAAERARELKAARLDAWETSLNAALIESLGERPSKPGRSGANPFLLYQKDHWFICKARCDEARRKATGNSEAKATRNEVRAALGQMWRDAPDEEKRPYLSETEKNKESNAQGITDFKKRVKDWDTAAVKFKKEWREKNPTEPGEEERETIKLAEMEKLEIKRSRKLNGYAEDSEEEEY</sequence>
<feature type="domain" description="HMG box" evidence="5">
    <location>
        <begin position="1014"/>
        <end position="1094"/>
    </location>
</feature>
<dbReference type="Gene3D" id="3.90.660.10">
    <property type="match status" value="1"/>
</dbReference>
<dbReference type="InterPro" id="IPR002937">
    <property type="entry name" value="Amino_oxidase"/>
</dbReference>
<dbReference type="Gene3D" id="3.50.50.60">
    <property type="entry name" value="FAD/NAD(P)-binding domain"/>
    <property type="match status" value="2"/>
</dbReference>
<dbReference type="GO" id="GO:0003682">
    <property type="term" value="F:chromatin binding"/>
    <property type="evidence" value="ECO:0007669"/>
    <property type="project" value="TreeGrafter"/>
</dbReference>
<dbReference type="PROSITE" id="PS50934">
    <property type="entry name" value="SWIRM"/>
    <property type="match status" value="1"/>
</dbReference>
<dbReference type="GO" id="GO:0008168">
    <property type="term" value="F:methyltransferase activity"/>
    <property type="evidence" value="ECO:0007669"/>
    <property type="project" value="UniProtKB-KW"/>
</dbReference>
<dbReference type="GO" id="GO:0010468">
    <property type="term" value="P:regulation of gene expression"/>
    <property type="evidence" value="ECO:0007669"/>
    <property type="project" value="UniProtKB-ARBA"/>
</dbReference>
<keyword evidence="3" id="KW-0238">DNA-binding</keyword>
<feature type="region of interest" description="Disordered" evidence="4">
    <location>
        <begin position="203"/>
        <end position="238"/>
    </location>
</feature>
<dbReference type="Pfam" id="PF01593">
    <property type="entry name" value="Amino_oxidase"/>
    <property type="match status" value="2"/>
</dbReference>
<feature type="domain" description="SWIRM" evidence="6">
    <location>
        <begin position="260"/>
        <end position="355"/>
    </location>
</feature>
<dbReference type="EMBL" id="HF935427">
    <property type="protein sequence ID" value="CCX30160.1"/>
    <property type="molecule type" value="Genomic_DNA"/>
</dbReference>
<dbReference type="PROSITE" id="PS50118">
    <property type="entry name" value="HMG_BOX_2"/>
    <property type="match status" value="1"/>
</dbReference>
<feature type="region of interest" description="Disordered" evidence="4">
    <location>
        <begin position="162"/>
        <end position="181"/>
    </location>
</feature>
<proteinExistence type="inferred from homology"/>
<dbReference type="InterPro" id="IPR050281">
    <property type="entry name" value="Flavin_monoamine_oxidase"/>
</dbReference>
<dbReference type="Gene3D" id="1.10.30.10">
    <property type="entry name" value="High mobility group box domain"/>
    <property type="match status" value="1"/>
</dbReference>
<dbReference type="GO" id="GO:0006338">
    <property type="term" value="P:chromatin remodeling"/>
    <property type="evidence" value="ECO:0007669"/>
    <property type="project" value="TreeGrafter"/>
</dbReference>
<evidence type="ECO:0000313" key="7">
    <source>
        <dbReference type="EMBL" id="CCX30160.1"/>
    </source>
</evidence>
<keyword evidence="2" id="KW-0560">Oxidoreductase</keyword>
<evidence type="ECO:0000259" key="5">
    <source>
        <dbReference type="PROSITE" id="PS50118"/>
    </source>
</evidence>
<dbReference type="eggNOG" id="KOG0029">
    <property type="taxonomic scope" value="Eukaryota"/>
</dbReference>
<dbReference type="InterPro" id="IPR007526">
    <property type="entry name" value="SWIRM"/>
</dbReference>
<dbReference type="InterPro" id="IPR036910">
    <property type="entry name" value="HMG_box_dom_sf"/>
</dbReference>
<keyword evidence="3" id="KW-0539">Nucleus</keyword>
<evidence type="ECO:0000256" key="4">
    <source>
        <dbReference type="SAM" id="MobiDB-lite"/>
    </source>
</evidence>
<dbReference type="Pfam" id="PF04433">
    <property type="entry name" value="SWIRM"/>
    <property type="match status" value="1"/>
</dbReference>
<evidence type="ECO:0000256" key="2">
    <source>
        <dbReference type="ARBA" id="ARBA00023002"/>
    </source>
</evidence>
<dbReference type="InterPro" id="IPR009057">
    <property type="entry name" value="Homeodomain-like_sf"/>
</dbReference>
<dbReference type="PANTHER" id="PTHR10742">
    <property type="entry name" value="FLAVIN MONOAMINE OXIDASE"/>
    <property type="match status" value="1"/>
</dbReference>
<dbReference type="SUPFAM" id="SSF46689">
    <property type="entry name" value="Homeodomain-like"/>
    <property type="match status" value="1"/>
</dbReference>
<dbReference type="GO" id="GO:0016491">
    <property type="term" value="F:oxidoreductase activity"/>
    <property type="evidence" value="ECO:0007669"/>
    <property type="project" value="UniProtKB-KW"/>
</dbReference>
<dbReference type="GO" id="GO:0032259">
    <property type="term" value="P:methylation"/>
    <property type="evidence" value="ECO:0007669"/>
    <property type="project" value="UniProtKB-KW"/>
</dbReference>
<dbReference type="PANTHER" id="PTHR10742:SF386">
    <property type="entry name" value="LYSINE-SPECIFIC HISTONE DEMETHYLASE 1A"/>
    <property type="match status" value="1"/>
</dbReference>
<dbReference type="STRING" id="1076935.U4LLC0"/>
<dbReference type="Proteomes" id="UP000018144">
    <property type="component" value="Unassembled WGS sequence"/>
</dbReference>
<dbReference type="OMA" id="WCAENPF"/>
<dbReference type="OrthoDB" id="9982100at2759"/>
<keyword evidence="7" id="KW-0489">Methyltransferase</keyword>
<dbReference type="AlphaFoldDB" id="U4LLC0"/>
<keyword evidence="7" id="KW-0808">Transferase</keyword>
<accession>U4LLC0</accession>
<feature type="region of interest" description="Disordered" evidence="4">
    <location>
        <begin position="1068"/>
        <end position="1090"/>
    </location>
</feature>
<feature type="compositionally biased region" description="Basic and acidic residues" evidence="4">
    <location>
        <begin position="1068"/>
        <end position="1084"/>
    </location>
</feature>
<protein>
    <submittedName>
        <fullName evidence="7">Similar to Lysine-specific histone demethylase 1A acc. no. O60341</fullName>
    </submittedName>
</protein>
<dbReference type="SUPFAM" id="SSF47095">
    <property type="entry name" value="HMG-box"/>
    <property type="match status" value="1"/>
</dbReference>
<dbReference type="GO" id="GO:0003677">
    <property type="term" value="F:DNA binding"/>
    <property type="evidence" value="ECO:0007669"/>
    <property type="project" value="UniProtKB-UniRule"/>
</dbReference>
<comment type="similarity">
    <text evidence="1">Belongs to the flavin monoamine oxidase family.</text>
</comment>
<dbReference type="Gene3D" id="1.10.10.10">
    <property type="entry name" value="Winged helix-like DNA-binding domain superfamily/Winged helix DNA-binding domain"/>
    <property type="match status" value="1"/>
</dbReference>
<evidence type="ECO:0000259" key="6">
    <source>
        <dbReference type="PROSITE" id="PS50934"/>
    </source>
</evidence>
<keyword evidence="8" id="KW-1185">Reference proteome</keyword>
<feature type="DNA-binding region" description="HMG box" evidence="3">
    <location>
        <begin position="1014"/>
        <end position="1094"/>
    </location>
</feature>
<dbReference type="InterPro" id="IPR009071">
    <property type="entry name" value="HMG_box_dom"/>
</dbReference>
<feature type="region of interest" description="Disordered" evidence="4">
    <location>
        <begin position="1108"/>
        <end position="1127"/>
    </location>
</feature>
<evidence type="ECO:0000313" key="8">
    <source>
        <dbReference type="Proteomes" id="UP000018144"/>
    </source>
</evidence>
<dbReference type="FunFam" id="1.10.10.10:FF:000064">
    <property type="entry name" value="Lysine-specific histone demethylase 1A"/>
    <property type="match status" value="1"/>
</dbReference>
<dbReference type="InterPro" id="IPR036388">
    <property type="entry name" value="WH-like_DNA-bd_sf"/>
</dbReference>
<gene>
    <name evidence="7" type="ORF">PCON_08262</name>
</gene>
<dbReference type="SUPFAM" id="SSF51905">
    <property type="entry name" value="FAD/NAD(P)-binding domain"/>
    <property type="match status" value="1"/>
</dbReference>
<dbReference type="GO" id="GO:0050660">
    <property type="term" value="F:flavin adenine dinucleotide binding"/>
    <property type="evidence" value="ECO:0007669"/>
    <property type="project" value="TreeGrafter"/>
</dbReference>